<dbReference type="EMBL" id="JACHJN010000001">
    <property type="protein sequence ID" value="MBB5953688.1"/>
    <property type="molecule type" value="Genomic_DNA"/>
</dbReference>
<reference evidence="1 2" key="1">
    <citation type="submission" date="2020-08" db="EMBL/GenBank/DDBJ databases">
        <title>Genomic Encyclopedia of Type Strains, Phase III (KMG-III): the genomes of soil and plant-associated and newly described type strains.</title>
        <authorList>
            <person name="Whitman W."/>
        </authorList>
    </citation>
    <scope>NUCLEOTIDE SEQUENCE [LARGE SCALE GENOMIC DNA]</scope>
    <source>
        <strain evidence="1 2">CECT 8640</strain>
    </source>
</reference>
<sequence length="202" mass="22159">MPTTDSSWHDGHNEVRDVHGSLIQAGAIHGDVYVGAERDHEVPDIPVFVSVTCRGHDWVRVDGDPPEELPVSGGHEIRVLVQGYGARAVILHELRPVVVSRRPARPATSVGPAAVGALRPRGFTVRLDDPPTLAARGPETFPFTVTQSDPELFVLAPHADDEVEWRLELDWTCADRHGTLVVPEQPLRLHPGRHGGRPRSRP</sequence>
<protein>
    <submittedName>
        <fullName evidence="1">Uncharacterized protein</fullName>
    </submittedName>
</protein>
<dbReference type="Proteomes" id="UP000547510">
    <property type="component" value="Unassembled WGS sequence"/>
</dbReference>
<comment type="caution">
    <text evidence="1">The sequence shown here is derived from an EMBL/GenBank/DDBJ whole genome shotgun (WGS) entry which is preliminary data.</text>
</comment>
<evidence type="ECO:0000313" key="2">
    <source>
        <dbReference type="Proteomes" id="UP000547510"/>
    </source>
</evidence>
<organism evidence="1 2">
    <name type="scientific">Saccharothrix tamanrassetensis</name>
    <dbReference type="NCBI Taxonomy" id="1051531"/>
    <lineage>
        <taxon>Bacteria</taxon>
        <taxon>Bacillati</taxon>
        <taxon>Actinomycetota</taxon>
        <taxon>Actinomycetes</taxon>
        <taxon>Pseudonocardiales</taxon>
        <taxon>Pseudonocardiaceae</taxon>
        <taxon>Saccharothrix</taxon>
    </lineage>
</organism>
<name>A0A841CBY9_9PSEU</name>
<keyword evidence="2" id="KW-1185">Reference proteome</keyword>
<gene>
    <name evidence="1" type="ORF">FHS29_000258</name>
</gene>
<dbReference type="AlphaFoldDB" id="A0A841CBY9"/>
<accession>A0A841CBY9</accession>
<proteinExistence type="predicted"/>
<evidence type="ECO:0000313" key="1">
    <source>
        <dbReference type="EMBL" id="MBB5953688.1"/>
    </source>
</evidence>
<dbReference type="RefSeq" id="WP_184687415.1">
    <property type="nucleotide sequence ID" value="NZ_JACHJN010000001.1"/>
</dbReference>